<dbReference type="RefSeq" id="WP_123791484.1">
    <property type="nucleotide sequence ID" value="NZ_RKQK01000001.1"/>
</dbReference>
<evidence type="ECO:0000313" key="2">
    <source>
        <dbReference type="Proteomes" id="UP000269689"/>
    </source>
</evidence>
<reference evidence="1 2" key="1">
    <citation type="submission" date="2018-11" db="EMBL/GenBank/DDBJ databases">
        <title>Genomic Encyclopedia of Type Strains, Phase IV (KMG-IV): sequencing the most valuable type-strain genomes for metagenomic binning, comparative biology and taxonomic classification.</title>
        <authorList>
            <person name="Goeker M."/>
        </authorList>
    </citation>
    <scope>NUCLEOTIDE SEQUENCE [LARGE SCALE GENOMIC DNA]</scope>
    <source>
        <strain evidence="1 2">DSM 104731</strain>
    </source>
</reference>
<name>A0A3N4UUT3_9RHOB</name>
<gene>
    <name evidence="1" type="ORF">EDD53_0365</name>
</gene>
<keyword evidence="2" id="KW-1185">Reference proteome</keyword>
<accession>A0A3N4UUT3</accession>
<dbReference type="AlphaFoldDB" id="A0A3N4UUT3"/>
<organism evidence="1 2">
    <name type="scientific">Pacificibacter maritimus</name>
    <dbReference type="NCBI Taxonomy" id="762213"/>
    <lineage>
        <taxon>Bacteria</taxon>
        <taxon>Pseudomonadati</taxon>
        <taxon>Pseudomonadota</taxon>
        <taxon>Alphaproteobacteria</taxon>
        <taxon>Rhodobacterales</taxon>
        <taxon>Roseobacteraceae</taxon>
        <taxon>Pacificibacter</taxon>
    </lineage>
</organism>
<evidence type="ECO:0000313" key="1">
    <source>
        <dbReference type="EMBL" id="RPE71249.1"/>
    </source>
</evidence>
<dbReference type="EMBL" id="RKQK01000001">
    <property type="protein sequence ID" value="RPE71249.1"/>
    <property type="molecule type" value="Genomic_DNA"/>
</dbReference>
<protein>
    <recommendedName>
        <fullName evidence="3">SnoaL-like protein</fullName>
    </recommendedName>
</protein>
<proteinExistence type="predicted"/>
<dbReference type="InterPro" id="IPR032710">
    <property type="entry name" value="NTF2-like_dom_sf"/>
</dbReference>
<dbReference type="SUPFAM" id="SSF54427">
    <property type="entry name" value="NTF2-like"/>
    <property type="match status" value="1"/>
</dbReference>
<dbReference type="Proteomes" id="UP000269689">
    <property type="component" value="Unassembled WGS sequence"/>
</dbReference>
<comment type="caution">
    <text evidence="1">The sequence shown here is derived from an EMBL/GenBank/DDBJ whole genome shotgun (WGS) entry which is preliminary data.</text>
</comment>
<sequence>MEDAVRIAQDFLDRQGEATMSGDLEATLGWCNIPCTLENSQGHTVARTEAEMRAICKMFIDTLKAKRLTHMVRHCVEAMFTDKDTICAAYETRYIKERHQLAEDSYAGFVVLRRGDDRWKISNMQFAGDNDSPVDITLRDWARDRVNA</sequence>
<dbReference type="OrthoDB" id="7858976at2"/>
<evidence type="ECO:0008006" key="3">
    <source>
        <dbReference type="Google" id="ProtNLM"/>
    </source>
</evidence>